<dbReference type="RefSeq" id="WP_168551026.1">
    <property type="nucleotide sequence ID" value="NZ_JAAWWL010000001.1"/>
</dbReference>
<dbReference type="Proteomes" id="UP000718451">
    <property type="component" value="Unassembled WGS sequence"/>
</dbReference>
<evidence type="ECO:0000313" key="2">
    <source>
        <dbReference type="Proteomes" id="UP000718451"/>
    </source>
</evidence>
<keyword evidence="2" id="KW-1185">Reference proteome</keyword>
<sequence length="63" mass="6994">MKKSKKIGLSLNKKVISNFQKEQLNGGSSWHTNIGCPTMETCIGNAECGNHSDHCYDTRACDY</sequence>
<organism evidence="1 2">
    <name type="scientific">Croceivirga thetidis</name>
    <dbReference type="NCBI Taxonomy" id="2721623"/>
    <lineage>
        <taxon>Bacteria</taxon>
        <taxon>Pseudomonadati</taxon>
        <taxon>Bacteroidota</taxon>
        <taxon>Flavobacteriia</taxon>
        <taxon>Flavobacteriales</taxon>
        <taxon>Flavobacteriaceae</taxon>
        <taxon>Croceivirga</taxon>
    </lineage>
</organism>
<accession>A0ABX1GPB1</accession>
<protein>
    <recommendedName>
        <fullName evidence="3">Bacteriocin</fullName>
    </recommendedName>
</protein>
<dbReference type="InterPro" id="IPR058238">
    <property type="entry name" value="Lant_leader_dom"/>
</dbReference>
<reference evidence="1 2" key="1">
    <citation type="submission" date="2020-04" db="EMBL/GenBank/DDBJ databases">
        <authorList>
            <person name="Yoon J."/>
        </authorList>
    </citation>
    <scope>NUCLEOTIDE SEQUENCE [LARGE SCALE GENOMIC DNA]</scope>
    <source>
        <strain evidence="1 2">DJ-13</strain>
    </source>
</reference>
<name>A0ABX1GPB1_9FLAO</name>
<dbReference type="NCBIfam" id="NF038153">
    <property type="entry name" value="lant_leader_L1a"/>
    <property type="match status" value="1"/>
</dbReference>
<evidence type="ECO:0000313" key="1">
    <source>
        <dbReference type="EMBL" id="NKI30795.1"/>
    </source>
</evidence>
<proteinExistence type="predicted"/>
<gene>
    <name evidence="1" type="ORF">HCU67_02490</name>
</gene>
<evidence type="ECO:0008006" key="3">
    <source>
        <dbReference type="Google" id="ProtNLM"/>
    </source>
</evidence>
<comment type="caution">
    <text evidence="1">The sequence shown here is derived from an EMBL/GenBank/DDBJ whole genome shotgun (WGS) entry which is preliminary data.</text>
</comment>
<dbReference type="EMBL" id="JAAWWL010000001">
    <property type="protein sequence ID" value="NKI30795.1"/>
    <property type="molecule type" value="Genomic_DNA"/>
</dbReference>